<feature type="region of interest" description="Disordered" evidence="1">
    <location>
        <begin position="121"/>
        <end position="141"/>
    </location>
</feature>
<evidence type="ECO:0000256" key="1">
    <source>
        <dbReference type="SAM" id="MobiDB-lite"/>
    </source>
</evidence>
<feature type="domain" description="DNA primase/polymerase bifunctional N-terminal" evidence="2">
    <location>
        <begin position="10"/>
        <end position="171"/>
    </location>
</feature>
<evidence type="ECO:0000259" key="2">
    <source>
        <dbReference type="SMART" id="SM00943"/>
    </source>
</evidence>
<evidence type="ECO:0000313" key="3">
    <source>
        <dbReference type="EMBL" id="CUU60799.1"/>
    </source>
</evidence>
<sequence>MRIGSGVDAALAAAARGLALFPLAPGSRQPAPGWQRHCTTDPGQVAQLASAGTALGVGCRASDIVVLDLDRHPGEPDGIAGFAAACAAHGARWPDTFTVRTPRGGLHVYFAAAGRPIASTSGGRTLLGPGIDTRGPGRRSGGYLLAPGSRTTTGRYLIEHDRPITPLPAWLVRLLAVRPLPRSIGSVTAAPPKTSASDAGT</sequence>
<protein>
    <submittedName>
        <fullName evidence="3">Bifunctional DNA primase/polymerase, N-terminal</fullName>
    </submittedName>
</protein>
<dbReference type="CDD" id="cd04859">
    <property type="entry name" value="Prim_Pol"/>
    <property type="match status" value="1"/>
</dbReference>
<proteinExistence type="predicted"/>
<dbReference type="SMART" id="SM00943">
    <property type="entry name" value="Prim-Pol"/>
    <property type="match status" value="1"/>
</dbReference>
<dbReference type="Pfam" id="PF09250">
    <property type="entry name" value="Prim-Pol"/>
    <property type="match status" value="1"/>
</dbReference>
<accession>A0A0S4R067</accession>
<dbReference type="SUPFAM" id="SSF56747">
    <property type="entry name" value="Prim-pol domain"/>
    <property type="match status" value="1"/>
</dbReference>
<dbReference type="EMBL" id="FAOZ01000047">
    <property type="protein sequence ID" value="CUU60799.1"/>
    <property type="molecule type" value="Genomic_DNA"/>
</dbReference>
<keyword evidence="4" id="KW-1185">Reference proteome</keyword>
<dbReference type="InterPro" id="IPR015330">
    <property type="entry name" value="DNA_primase/pol_bifunc_N"/>
</dbReference>
<organism evidence="3 4">
    <name type="scientific">Parafrankia irregularis</name>
    <dbReference type="NCBI Taxonomy" id="795642"/>
    <lineage>
        <taxon>Bacteria</taxon>
        <taxon>Bacillati</taxon>
        <taxon>Actinomycetota</taxon>
        <taxon>Actinomycetes</taxon>
        <taxon>Frankiales</taxon>
        <taxon>Frankiaceae</taxon>
        <taxon>Parafrankia</taxon>
    </lineage>
</organism>
<dbReference type="RefSeq" id="WP_165615942.1">
    <property type="nucleotide sequence ID" value="NZ_FAOZ01000047.1"/>
</dbReference>
<name>A0A0S4R067_9ACTN</name>
<gene>
    <name evidence="3" type="ORF">Ga0074812_14745</name>
</gene>
<evidence type="ECO:0000313" key="4">
    <source>
        <dbReference type="Proteomes" id="UP000198802"/>
    </source>
</evidence>
<reference evidence="4" key="1">
    <citation type="submission" date="2015-11" db="EMBL/GenBank/DDBJ databases">
        <authorList>
            <person name="Varghese N."/>
        </authorList>
    </citation>
    <scope>NUCLEOTIDE SEQUENCE [LARGE SCALE GENOMIC DNA]</scope>
    <source>
        <strain evidence="4">DSM 45899</strain>
    </source>
</reference>
<dbReference type="AlphaFoldDB" id="A0A0S4R067"/>
<dbReference type="Proteomes" id="UP000198802">
    <property type="component" value="Unassembled WGS sequence"/>
</dbReference>